<protein>
    <submittedName>
        <fullName evidence="2">Uncharacterized protein</fullName>
    </submittedName>
</protein>
<dbReference type="HOGENOM" id="CLU_1058337_0_0_1"/>
<evidence type="ECO:0000313" key="2">
    <source>
        <dbReference type="EMBL" id="KIJ23716.1"/>
    </source>
</evidence>
<accession>A0A0C9UE09</accession>
<evidence type="ECO:0000256" key="1">
    <source>
        <dbReference type="SAM" id="MobiDB-lite"/>
    </source>
</evidence>
<organism evidence="2 3">
    <name type="scientific">Sphaerobolus stellatus (strain SS14)</name>
    <dbReference type="NCBI Taxonomy" id="990650"/>
    <lineage>
        <taxon>Eukaryota</taxon>
        <taxon>Fungi</taxon>
        <taxon>Dikarya</taxon>
        <taxon>Basidiomycota</taxon>
        <taxon>Agaricomycotina</taxon>
        <taxon>Agaricomycetes</taxon>
        <taxon>Phallomycetidae</taxon>
        <taxon>Geastrales</taxon>
        <taxon>Sphaerobolaceae</taxon>
        <taxon>Sphaerobolus</taxon>
    </lineage>
</organism>
<dbReference type="Proteomes" id="UP000054279">
    <property type="component" value="Unassembled WGS sequence"/>
</dbReference>
<reference evidence="2 3" key="1">
    <citation type="submission" date="2014-06" db="EMBL/GenBank/DDBJ databases">
        <title>Evolutionary Origins and Diversification of the Mycorrhizal Mutualists.</title>
        <authorList>
            <consortium name="DOE Joint Genome Institute"/>
            <consortium name="Mycorrhizal Genomics Consortium"/>
            <person name="Kohler A."/>
            <person name="Kuo A."/>
            <person name="Nagy L.G."/>
            <person name="Floudas D."/>
            <person name="Copeland A."/>
            <person name="Barry K.W."/>
            <person name="Cichocki N."/>
            <person name="Veneault-Fourrey C."/>
            <person name="LaButti K."/>
            <person name="Lindquist E.A."/>
            <person name="Lipzen A."/>
            <person name="Lundell T."/>
            <person name="Morin E."/>
            <person name="Murat C."/>
            <person name="Riley R."/>
            <person name="Ohm R."/>
            <person name="Sun H."/>
            <person name="Tunlid A."/>
            <person name="Henrissat B."/>
            <person name="Grigoriev I.V."/>
            <person name="Hibbett D.S."/>
            <person name="Martin F."/>
        </authorList>
    </citation>
    <scope>NUCLEOTIDE SEQUENCE [LARGE SCALE GENOMIC DNA]</scope>
    <source>
        <strain evidence="2 3">SS14</strain>
    </source>
</reference>
<gene>
    <name evidence="2" type="ORF">M422DRAFT_275649</name>
</gene>
<keyword evidence="3" id="KW-1185">Reference proteome</keyword>
<dbReference type="AlphaFoldDB" id="A0A0C9UE09"/>
<name>A0A0C9UE09_SPHS4</name>
<dbReference type="EMBL" id="KN837604">
    <property type="protein sequence ID" value="KIJ23716.1"/>
    <property type="molecule type" value="Genomic_DNA"/>
</dbReference>
<evidence type="ECO:0000313" key="3">
    <source>
        <dbReference type="Proteomes" id="UP000054279"/>
    </source>
</evidence>
<proteinExistence type="predicted"/>
<sequence length="263" mass="28306">MSTCCNHKQVEKLSAQAVGEDKPIPELTSGELTDPLPPDSVDPQQSVKVFAQEHLSDPSMRVHGPQPVPARIQSPIGVASAAGASAPSPCLLRVAQALSTATQVKIPLGESFPVQIQGMTSVGPLMNLIMHILMKEEPVSVNNSNRNNISVAQAIQGIPESIKCSQHSMGETQSIDMNALREEIKETISATIKEKLHSDADSITTVSHSMTALDANAQYWSDLSNKAMCCSCRALELQLKMVEEKVNTLLYEEAPKEVLLEAA</sequence>
<feature type="region of interest" description="Disordered" evidence="1">
    <location>
        <begin position="15"/>
        <end position="40"/>
    </location>
</feature>